<protein>
    <submittedName>
        <fullName evidence="1">Putative secreted protein</fullName>
    </submittedName>
</protein>
<organism evidence="1">
    <name type="scientific">Anopheles triannulatus</name>
    <dbReference type="NCBI Taxonomy" id="58253"/>
    <lineage>
        <taxon>Eukaryota</taxon>
        <taxon>Metazoa</taxon>
        <taxon>Ecdysozoa</taxon>
        <taxon>Arthropoda</taxon>
        <taxon>Hexapoda</taxon>
        <taxon>Insecta</taxon>
        <taxon>Pterygota</taxon>
        <taxon>Neoptera</taxon>
        <taxon>Endopterygota</taxon>
        <taxon>Diptera</taxon>
        <taxon>Nematocera</taxon>
        <taxon>Culicoidea</taxon>
        <taxon>Culicidae</taxon>
        <taxon>Anophelinae</taxon>
        <taxon>Anopheles</taxon>
    </lineage>
</organism>
<name>A0A2M4B7U1_9DIPT</name>
<evidence type="ECO:0000313" key="1">
    <source>
        <dbReference type="EMBL" id="MBW49123.1"/>
    </source>
</evidence>
<accession>A0A2M4B7U1</accession>
<dbReference type="EMBL" id="GGFK01015802">
    <property type="protein sequence ID" value="MBW49123.1"/>
    <property type="molecule type" value="Transcribed_RNA"/>
</dbReference>
<sequence length="69" mass="7965">MHPLQLLCFAAPRVCRSHFISFAGALMQSNKRRLLRCDHHQRRLLPVFPRVLPKQGATQLLASSTRSNW</sequence>
<dbReference type="AlphaFoldDB" id="A0A2M4B7U1"/>
<reference evidence="1" key="1">
    <citation type="submission" date="2018-01" db="EMBL/GenBank/DDBJ databases">
        <title>An insight into the sialome of Amazonian anophelines.</title>
        <authorList>
            <person name="Ribeiro J.M."/>
            <person name="Scarpassa V."/>
            <person name="Calvo E."/>
        </authorList>
    </citation>
    <scope>NUCLEOTIDE SEQUENCE</scope>
    <source>
        <tissue evidence="1">Salivary glands</tissue>
    </source>
</reference>
<proteinExistence type="predicted"/>